<proteinExistence type="predicted"/>
<dbReference type="Proteomes" id="UP000321419">
    <property type="component" value="Unassembled WGS sequence"/>
</dbReference>
<evidence type="ECO:0000313" key="1">
    <source>
        <dbReference type="EMBL" id="GEK54219.1"/>
    </source>
</evidence>
<dbReference type="RefSeq" id="WP_089347510.1">
    <property type="nucleotide sequence ID" value="NZ_BJUM01000008.1"/>
</dbReference>
<evidence type="ECO:0000313" key="2">
    <source>
        <dbReference type="Proteomes" id="UP000321419"/>
    </source>
</evidence>
<keyword evidence="2" id="KW-1185">Reference proteome</keyword>
<dbReference type="AlphaFoldDB" id="A0A510XT66"/>
<accession>A0A510XT66</accession>
<organism evidence="1 2">
    <name type="scientific">Pseudoalteromonas espejiana</name>
    <dbReference type="NCBI Taxonomy" id="28107"/>
    <lineage>
        <taxon>Bacteria</taxon>
        <taxon>Pseudomonadati</taxon>
        <taxon>Pseudomonadota</taxon>
        <taxon>Gammaproteobacteria</taxon>
        <taxon>Alteromonadales</taxon>
        <taxon>Pseudoalteromonadaceae</taxon>
        <taxon>Pseudoalteromonas</taxon>
    </lineage>
</organism>
<comment type="caution">
    <text evidence="1">The sequence shown here is derived from an EMBL/GenBank/DDBJ whole genome shotgun (WGS) entry which is preliminary data.</text>
</comment>
<gene>
    <name evidence="1" type="ORF">PES01_10640</name>
</gene>
<dbReference type="EMBL" id="BJUM01000008">
    <property type="protein sequence ID" value="GEK54219.1"/>
    <property type="molecule type" value="Genomic_DNA"/>
</dbReference>
<reference evidence="1 2" key="1">
    <citation type="submission" date="2019-07" db="EMBL/GenBank/DDBJ databases">
        <title>Whole genome shotgun sequence of Pseudoalteromonas espejiana NBRC 102222.</title>
        <authorList>
            <person name="Hosoyama A."/>
            <person name="Uohara A."/>
            <person name="Ohji S."/>
            <person name="Ichikawa N."/>
        </authorList>
    </citation>
    <scope>NUCLEOTIDE SEQUENCE [LARGE SCALE GENOMIC DNA]</scope>
    <source>
        <strain evidence="1 2">NBRC 102222</strain>
    </source>
</reference>
<sequence>MKKLKLGLRLNAYNRRKIALAVVNAQIGGRIESLNRELAELGRDVYAALFDMYGIGNLCADGEDVSTIMDGTLPVAPHITVTSADKADIMNLDFGGEKPIPYCYQIGNVNDTLFKDLPMFEERIMGLFPKSALVKQQAEEIELKMVKYLETHKTLRTAVEETPGLAEIIPDEYCEEQKEGKSLDSILQGEVA</sequence>
<name>A0A510XT66_9GAMM</name>
<protein>
    <submittedName>
        <fullName evidence="1">Uncharacterized protein</fullName>
    </submittedName>
</protein>